<sequence length="172" mass="20327">MQGDTISLKFSIATFNNFDQGLEWDNMRVKIDRRQLNYHRIADSIVLMTPRLIQVKLTLTDFDKAFGKTGLQLNLAKQVQELWIGFIYSIFAQQNEYLRMLQFHLYRSENYHCQRRSGGVEHKEKSWLESFQEHRGCIEENREHPNSCPSFRLHDPFRLNVYVSKLVATQAG</sequence>
<reference evidence="2" key="2">
    <citation type="submission" date="2017-02" db="UniProtKB">
        <authorList>
            <consortium name="WormBaseParasite"/>
        </authorList>
    </citation>
    <scope>IDENTIFICATION</scope>
</reference>
<accession>A0A0K0DCA9</accession>
<proteinExistence type="predicted"/>
<dbReference type="Proteomes" id="UP000035642">
    <property type="component" value="Unassembled WGS sequence"/>
</dbReference>
<keyword evidence="1" id="KW-1185">Reference proteome</keyword>
<protein>
    <submittedName>
        <fullName evidence="2">Uncharacterized protein</fullName>
    </submittedName>
</protein>
<dbReference type="AlphaFoldDB" id="A0A0K0DCA9"/>
<evidence type="ECO:0000313" key="1">
    <source>
        <dbReference type="Proteomes" id="UP000035642"/>
    </source>
</evidence>
<name>A0A0K0DCA9_ANGCA</name>
<organism evidence="1 2">
    <name type="scientific">Angiostrongylus cantonensis</name>
    <name type="common">Rat lungworm</name>
    <dbReference type="NCBI Taxonomy" id="6313"/>
    <lineage>
        <taxon>Eukaryota</taxon>
        <taxon>Metazoa</taxon>
        <taxon>Ecdysozoa</taxon>
        <taxon>Nematoda</taxon>
        <taxon>Chromadorea</taxon>
        <taxon>Rhabditida</taxon>
        <taxon>Rhabditina</taxon>
        <taxon>Rhabditomorpha</taxon>
        <taxon>Strongyloidea</taxon>
        <taxon>Metastrongylidae</taxon>
        <taxon>Angiostrongylus</taxon>
    </lineage>
</organism>
<evidence type="ECO:0000313" key="2">
    <source>
        <dbReference type="WBParaSite" id="ACAC_0000817801-mRNA-1"/>
    </source>
</evidence>
<reference evidence="1" key="1">
    <citation type="submission" date="2012-09" db="EMBL/GenBank/DDBJ databases">
        <authorList>
            <person name="Martin A.A."/>
        </authorList>
    </citation>
    <scope>NUCLEOTIDE SEQUENCE</scope>
</reference>
<dbReference type="WBParaSite" id="ACAC_0000817801-mRNA-1">
    <property type="protein sequence ID" value="ACAC_0000817801-mRNA-1"/>
    <property type="gene ID" value="ACAC_0000817801"/>
</dbReference>